<dbReference type="EMBL" id="JOJR01000318">
    <property type="protein sequence ID" value="RCN39837.1"/>
    <property type="molecule type" value="Genomic_DNA"/>
</dbReference>
<keyword evidence="2" id="KW-1185">Reference proteome</keyword>
<reference evidence="1 2" key="1">
    <citation type="submission" date="2014-10" db="EMBL/GenBank/DDBJ databases">
        <title>Draft genome of the hookworm Ancylostoma caninum.</title>
        <authorList>
            <person name="Mitreva M."/>
        </authorList>
    </citation>
    <scope>NUCLEOTIDE SEQUENCE [LARGE SCALE GENOMIC DNA]</scope>
    <source>
        <strain evidence="1 2">Baltimore</strain>
    </source>
</reference>
<comment type="caution">
    <text evidence="1">The sequence shown here is derived from an EMBL/GenBank/DDBJ whole genome shotgun (WGS) entry which is preliminary data.</text>
</comment>
<dbReference type="Proteomes" id="UP000252519">
    <property type="component" value="Unassembled WGS sequence"/>
</dbReference>
<protein>
    <submittedName>
        <fullName evidence="1">Uncharacterized protein</fullName>
    </submittedName>
</protein>
<evidence type="ECO:0000313" key="2">
    <source>
        <dbReference type="Proteomes" id="UP000252519"/>
    </source>
</evidence>
<proteinExistence type="predicted"/>
<gene>
    <name evidence="1" type="ORF">ANCCAN_14234</name>
</gene>
<sequence length="52" mass="5796">MAILPPDDSVNWVALIKERLPDVEIASLMGSHVLMWNEGNKSGQDVDKSFKI</sequence>
<accession>A0A368GAQ8</accession>
<name>A0A368GAQ8_ANCCA</name>
<evidence type="ECO:0000313" key="1">
    <source>
        <dbReference type="EMBL" id="RCN39837.1"/>
    </source>
</evidence>
<dbReference type="OrthoDB" id="5841962at2759"/>
<dbReference type="AlphaFoldDB" id="A0A368GAQ8"/>
<organism evidence="1 2">
    <name type="scientific">Ancylostoma caninum</name>
    <name type="common">Dog hookworm</name>
    <dbReference type="NCBI Taxonomy" id="29170"/>
    <lineage>
        <taxon>Eukaryota</taxon>
        <taxon>Metazoa</taxon>
        <taxon>Ecdysozoa</taxon>
        <taxon>Nematoda</taxon>
        <taxon>Chromadorea</taxon>
        <taxon>Rhabditida</taxon>
        <taxon>Rhabditina</taxon>
        <taxon>Rhabditomorpha</taxon>
        <taxon>Strongyloidea</taxon>
        <taxon>Ancylostomatidae</taxon>
        <taxon>Ancylostomatinae</taxon>
        <taxon>Ancylostoma</taxon>
    </lineage>
</organism>